<dbReference type="GO" id="GO:0005886">
    <property type="term" value="C:plasma membrane"/>
    <property type="evidence" value="ECO:0007669"/>
    <property type="project" value="TreeGrafter"/>
</dbReference>
<dbReference type="Gene3D" id="1.10.510.10">
    <property type="entry name" value="Transferase(Phosphotransferase) domain 1"/>
    <property type="match status" value="1"/>
</dbReference>
<name>T1GI54_MEGSC</name>
<evidence type="ECO:0000313" key="3">
    <source>
        <dbReference type="Proteomes" id="UP000015102"/>
    </source>
</evidence>
<dbReference type="EMBL" id="CAQQ02128420">
    <property type="status" value="NOT_ANNOTATED_CDS"/>
    <property type="molecule type" value="Genomic_DNA"/>
</dbReference>
<accession>T1GI54</accession>
<proteinExistence type="predicted"/>
<evidence type="ECO:0000313" key="2">
    <source>
        <dbReference type="EnsemblMetazoa" id="MESCA003121-PA"/>
    </source>
</evidence>
<dbReference type="InterPro" id="IPR001245">
    <property type="entry name" value="Ser-Thr/Tyr_kinase_cat_dom"/>
</dbReference>
<evidence type="ECO:0000259" key="1">
    <source>
        <dbReference type="PROSITE" id="PS50011"/>
    </source>
</evidence>
<keyword evidence="3" id="KW-1185">Reference proteome</keyword>
<dbReference type="GO" id="GO:0007169">
    <property type="term" value="P:cell surface receptor protein tyrosine kinase signaling pathway"/>
    <property type="evidence" value="ECO:0007669"/>
    <property type="project" value="TreeGrafter"/>
</dbReference>
<dbReference type="PANTHER" id="PTHR24416">
    <property type="entry name" value="TYROSINE-PROTEIN KINASE RECEPTOR"/>
    <property type="match status" value="1"/>
</dbReference>
<reference evidence="2" key="2">
    <citation type="submission" date="2015-06" db="UniProtKB">
        <authorList>
            <consortium name="EnsemblMetazoa"/>
        </authorList>
    </citation>
    <scope>IDENTIFICATION</scope>
</reference>
<reference evidence="3" key="1">
    <citation type="submission" date="2013-02" db="EMBL/GenBank/DDBJ databases">
        <authorList>
            <person name="Hughes D."/>
        </authorList>
    </citation>
    <scope>NUCLEOTIDE SEQUENCE</scope>
    <source>
        <strain>Durham</strain>
        <strain evidence="3">NC isolate 2 -- Noor lab</strain>
    </source>
</reference>
<organism evidence="2 3">
    <name type="scientific">Megaselia scalaris</name>
    <name type="common">Humpbacked fly</name>
    <name type="synonym">Phora scalaris</name>
    <dbReference type="NCBI Taxonomy" id="36166"/>
    <lineage>
        <taxon>Eukaryota</taxon>
        <taxon>Metazoa</taxon>
        <taxon>Ecdysozoa</taxon>
        <taxon>Arthropoda</taxon>
        <taxon>Hexapoda</taxon>
        <taxon>Insecta</taxon>
        <taxon>Pterygota</taxon>
        <taxon>Neoptera</taxon>
        <taxon>Endopterygota</taxon>
        <taxon>Diptera</taxon>
        <taxon>Brachycera</taxon>
        <taxon>Muscomorpha</taxon>
        <taxon>Platypezoidea</taxon>
        <taxon>Phoridae</taxon>
        <taxon>Megaseliini</taxon>
        <taxon>Megaselia</taxon>
    </lineage>
</organism>
<protein>
    <recommendedName>
        <fullName evidence="1">Protein kinase domain-containing protein</fullName>
    </recommendedName>
</protein>
<dbReference type="InterPro" id="IPR050122">
    <property type="entry name" value="RTK"/>
</dbReference>
<dbReference type="PROSITE" id="PS50011">
    <property type="entry name" value="PROTEIN_KINASE_DOM"/>
    <property type="match status" value="1"/>
</dbReference>
<dbReference type="Pfam" id="PF07714">
    <property type="entry name" value="PK_Tyr_Ser-Thr"/>
    <property type="match status" value="1"/>
</dbReference>
<dbReference type="InterPro" id="IPR011009">
    <property type="entry name" value="Kinase-like_dom_sf"/>
</dbReference>
<dbReference type="HOGENOM" id="CLU_000288_7_40_1"/>
<dbReference type="PANTHER" id="PTHR24416:SF611">
    <property type="entry name" value="TYROSINE-PROTEIN KINASE TRANSMEMBRANE RECEPTOR ROR"/>
    <property type="match status" value="1"/>
</dbReference>
<dbReference type="EnsemblMetazoa" id="MESCA003121-RA">
    <property type="protein sequence ID" value="MESCA003121-PA"/>
    <property type="gene ID" value="MESCA003121"/>
</dbReference>
<dbReference type="GO" id="GO:0005524">
    <property type="term" value="F:ATP binding"/>
    <property type="evidence" value="ECO:0007669"/>
    <property type="project" value="InterPro"/>
</dbReference>
<dbReference type="GO" id="GO:0043235">
    <property type="term" value="C:receptor complex"/>
    <property type="evidence" value="ECO:0007669"/>
    <property type="project" value="TreeGrafter"/>
</dbReference>
<dbReference type="PRINTS" id="PR00109">
    <property type="entry name" value="TYRKINASE"/>
</dbReference>
<dbReference type="PROSITE" id="PS00109">
    <property type="entry name" value="PROTEIN_KINASE_TYR"/>
    <property type="match status" value="1"/>
</dbReference>
<dbReference type="InterPro" id="IPR000719">
    <property type="entry name" value="Prot_kinase_dom"/>
</dbReference>
<dbReference type="OMA" id="HEMCRIA"/>
<dbReference type="SMART" id="SM00219">
    <property type="entry name" value="TyrKc"/>
    <property type="match status" value="1"/>
</dbReference>
<dbReference type="InterPro" id="IPR020635">
    <property type="entry name" value="Tyr_kinase_cat_dom"/>
</dbReference>
<dbReference type="InterPro" id="IPR008266">
    <property type="entry name" value="Tyr_kinase_AS"/>
</dbReference>
<dbReference type="GO" id="GO:0004714">
    <property type="term" value="F:transmembrane receptor protein tyrosine kinase activity"/>
    <property type="evidence" value="ECO:0007669"/>
    <property type="project" value="TreeGrafter"/>
</dbReference>
<dbReference type="AlphaFoldDB" id="T1GI54"/>
<dbReference type="STRING" id="36166.T1GI54"/>
<dbReference type="SUPFAM" id="SSF56112">
    <property type="entry name" value="Protein kinase-like (PK-like)"/>
    <property type="match status" value="1"/>
</dbReference>
<feature type="domain" description="Protein kinase" evidence="1">
    <location>
        <begin position="1"/>
        <end position="102"/>
    </location>
</feature>
<sequence length="102" mass="11862">MIARDVAEGMKYLQNMNIIHRDLAARNILIDNSRAKISDFGLARVADSYGFYKVQTMDREIPVKWYSPETIETNTFSFYSDVWSFGVTLFEMFSRGETPYLV</sequence>
<dbReference type="Proteomes" id="UP000015102">
    <property type="component" value="Unassembled WGS sequence"/>
</dbReference>